<dbReference type="STRING" id="592015.HMPREF1705_02651"/>
<dbReference type="Proteomes" id="UP000005273">
    <property type="component" value="Unassembled WGS sequence"/>
</dbReference>
<feature type="domain" description="MGS-like" evidence="3">
    <location>
        <begin position="1"/>
        <end position="161"/>
    </location>
</feature>
<comment type="caution">
    <text evidence="4">The sequence shown here is derived from an EMBL/GenBank/DDBJ whole genome shotgun (WGS) entry which is preliminary data.</text>
</comment>
<evidence type="ECO:0000313" key="5">
    <source>
        <dbReference type="Proteomes" id="UP000005273"/>
    </source>
</evidence>
<evidence type="ECO:0000259" key="3">
    <source>
        <dbReference type="PROSITE" id="PS51855"/>
    </source>
</evidence>
<keyword evidence="1" id="KW-0456">Lyase</keyword>
<dbReference type="EMBL" id="ACJX03000001">
    <property type="protein sequence ID" value="KRT35424.1"/>
    <property type="molecule type" value="Genomic_DNA"/>
</dbReference>
<reference evidence="5" key="1">
    <citation type="submission" date="2012-09" db="EMBL/GenBank/DDBJ databases">
        <authorList>
            <person name="Weinstock G."/>
            <person name="Sodergren E."/>
            <person name="Clifton S."/>
            <person name="Fulton L."/>
            <person name="Fulton B."/>
            <person name="Courtney L."/>
            <person name="Fronick C."/>
            <person name="Harrison M."/>
            <person name="Strong C."/>
            <person name="Farmer C."/>
            <person name="Delehaunty K."/>
            <person name="Markovic C."/>
            <person name="Hall O."/>
            <person name="Minx P."/>
            <person name="Tomlinson C."/>
            <person name="Mitreva M."/>
            <person name="Nelson J."/>
            <person name="Hou S."/>
            <person name="Wollam A."/>
            <person name="Pepin K.H."/>
            <person name="Johnson M."/>
            <person name="Bhonagiri V."/>
            <person name="Nash W.E."/>
            <person name="Suruliraj S."/>
            <person name="Warren W."/>
            <person name="Chinwalla A."/>
            <person name="Mardis E.R."/>
            <person name="Wilson R.K."/>
        </authorList>
    </citation>
    <scope>NUCLEOTIDE SEQUENCE [LARGE SCALE GENOMIC DNA]</scope>
    <source>
        <strain evidence="5">OS1</strain>
    </source>
</reference>
<dbReference type="NCBIfam" id="TIGR00160">
    <property type="entry name" value="MGSA"/>
    <property type="match status" value="1"/>
</dbReference>
<dbReference type="eggNOG" id="COG1803">
    <property type="taxonomic scope" value="Bacteria"/>
</dbReference>
<dbReference type="NCBIfam" id="NF003559">
    <property type="entry name" value="PRK05234.1"/>
    <property type="match status" value="1"/>
</dbReference>
<name>A0A0T5XAQ6_9BACT</name>
<accession>A0A0T5XAQ6</accession>
<dbReference type="AlphaFoldDB" id="A0A0T5XAQ6"/>
<dbReference type="EC" id="4.2.3.3" evidence="1"/>
<dbReference type="GO" id="GO:0008929">
    <property type="term" value="F:methylglyoxal synthase activity"/>
    <property type="evidence" value="ECO:0007669"/>
    <property type="project" value="UniProtKB-UniRule"/>
</dbReference>
<dbReference type="RefSeq" id="WP_057940730.1">
    <property type="nucleotide sequence ID" value="NZ_ACJX03000001.1"/>
</dbReference>
<dbReference type="GO" id="GO:0005829">
    <property type="term" value="C:cytosol"/>
    <property type="evidence" value="ECO:0007669"/>
    <property type="project" value="TreeGrafter"/>
</dbReference>
<dbReference type="Gene3D" id="3.40.50.1380">
    <property type="entry name" value="Methylglyoxal synthase-like domain"/>
    <property type="match status" value="1"/>
</dbReference>
<sequence>MDRKRIALVAHDSMKGDIIEWALYNKGTLTKHDLYSTGTTGFLLERELGVPVFKFKSGPLGGDQQLGARIADGLIDILIFFWDPLNVQPHDPDVRALLRISVVYNIPTACDRSTADYLISSPLLKETYKPIRKFSPEEYQQSRNLKFLEQIKSYEDKEEQV</sequence>
<feature type="binding site" evidence="1">
    <location>
        <begin position="57"/>
        <end position="58"/>
    </location>
    <ligand>
        <name>substrate</name>
    </ligand>
</feature>
<dbReference type="PIRSF" id="PIRSF006614">
    <property type="entry name" value="Methylglyox_syn"/>
    <property type="match status" value="1"/>
</dbReference>
<dbReference type="Pfam" id="PF02142">
    <property type="entry name" value="MGS"/>
    <property type="match status" value="1"/>
</dbReference>
<dbReference type="GO" id="GO:0019242">
    <property type="term" value="P:methylglyoxal biosynthetic process"/>
    <property type="evidence" value="ECO:0007669"/>
    <property type="project" value="UniProtKB-UniRule"/>
</dbReference>
<feature type="binding site" evidence="1">
    <location>
        <position position="90"/>
    </location>
    <ligand>
        <name>substrate</name>
    </ligand>
</feature>
<feature type="binding site" evidence="1">
    <location>
        <begin position="37"/>
        <end position="40"/>
    </location>
    <ligand>
        <name>substrate</name>
    </ligand>
</feature>
<dbReference type="InterPro" id="IPR011607">
    <property type="entry name" value="MGS-like_dom"/>
</dbReference>
<dbReference type="InterPro" id="IPR018148">
    <property type="entry name" value="Methylglyoxal_synth_AS"/>
</dbReference>
<comment type="catalytic activity">
    <reaction evidence="1">
        <text>dihydroxyacetone phosphate = methylglyoxal + phosphate</text>
        <dbReference type="Rhea" id="RHEA:17937"/>
        <dbReference type="ChEBI" id="CHEBI:17158"/>
        <dbReference type="ChEBI" id="CHEBI:43474"/>
        <dbReference type="ChEBI" id="CHEBI:57642"/>
        <dbReference type="EC" id="4.2.3.3"/>
    </reaction>
</comment>
<comment type="similarity">
    <text evidence="1">Belongs to the methylglyoxal synthase family.</text>
</comment>
<dbReference type="PROSITE" id="PS51855">
    <property type="entry name" value="MGS"/>
    <property type="match status" value="1"/>
</dbReference>
<comment type="function">
    <text evidence="1">Catalyzes the formation of methylglyoxal from dihydroxyacetone phosphate.</text>
</comment>
<dbReference type="PANTHER" id="PTHR30492:SF0">
    <property type="entry name" value="METHYLGLYOXAL SYNTHASE"/>
    <property type="match status" value="1"/>
</dbReference>
<evidence type="ECO:0000256" key="1">
    <source>
        <dbReference type="HAMAP-Rule" id="MF_00549"/>
    </source>
</evidence>
<proteinExistence type="inferred from homology"/>
<protein>
    <recommendedName>
        <fullName evidence="1">Methylglyoxal synthase</fullName>
        <shortName evidence="1">MGS</shortName>
        <ecNumber evidence="1">4.2.3.3</ecNumber>
    </recommendedName>
</protein>
<dbReference type="PANTHER" id="PTHR30492">
    <property type="entry name" value="METHYLGLYOXAL SYNTHASE"/>
    <property type="match status" value="1"/>
</dbReference>
<dbReference type="OrthoDB" id="9787147at2"/>
<dbReference type="InterPro" id="IPR004363">
    <property type="entry name" value="Methylgl_synth"/>
</dbReference>
<organism evidence="4 5">
    <name type="scientific">Acetomicrobium hydrogeniformans ATCC BAA-1850</name>
    <dbReference type="NCBI Taxonomy" id="592015"/>
    <lineage>
        <taxon>Bacteria</taxon>
        <taxon>Thermotogati</taxon>
        <taxon>Synergistota</taxon>
        <taxon>Synergistia</taxon>
        <taxon>Synergistales</taxon>
        <taxon>Acetomicrobiaceae</taxon>
        <taxon>Acetomicrobium</taxon>
    </lineage>
</organism>
<dbReference type="InterPro" id="IPR036914">
    <property type="entry name" value="MGS-like_dom_sf"/>
</dbReference>
<dbReference type="SMART" id="SM00851">
    <property type="entry name" value="MGS"/>
    <property type="match status" value="1"/>
</dbReference>
<dbReference type="HAMAP" id="MF_00549">
    <property type="entry name" value="Methylglyoxal_synth"/>
    <property type="match status" value="1"/>
</dbReference>
<feature type="binding site" evidence="1">
    <location>
        <position position="15"/>
    </location>
    <ligand>
        <name>substrate</name>
    </ligand>
</feature>
<keyword evidence="5" id="KW-1185">Reference proteome</keyword>
<dbReference type="PROSITE" id="PS01335">
    <property type="entry name" value="METHYLGLYOXAL_SYNTH"/>
    <property type="match status" value="1"/>
</dbReference>
<dbReference type="SUPFAM" id="SSF52335">
    <property type="entry name" value="Methylglyoxal synthase-like"/>
    <property type="match status" value="1"/>
</dbReference>
<evidence type="ECO:0000256" key="2">
    <source>
        <dbReference type="PIRSR" id="PIRSR006614-1"/>
    </source>
</evidence>
<evidence type="ECO:0000313" key="4">
    <source>
        <dbReference type="EMBL" id="KRT35424.1"/>
    </source>
</evidence>
<dbReference type="CDD" id="cd01422">
    <property type="entry name" value="MGS"/>
    <property type="match status" value="1"/>
</dbReference>
<feature type="active site" description="Proton donor/acceptor" evidence="1 2">
    <location>
        <position position="63"/>
    </location>
</feature>
<gene>
    <name evidence="1" type="primary">mgsA</name>
    <name evidence="4" type="ORF">HMPREF1705_02651</name>
</gene>
<feature type="binding site" evidence="1">
    <location>
        <position position="11"/>
    </location>
    <ligand>
        <name>substrate</name>
    </ligand>
</feature>